<evidence type="ECO:0000313" key="3">
    <source>
        <dbReference type="Proteomes" id="UP001500368"/>
    </source>
</evidence>
<sequence length="66" mass="6845">MAVAAQEVSSSIPAASMARRPRANAADPVRTAPILGRGRGAEDVNTVGCAELSDIWPILIESEAAR</sequence>
<reference evidence="3" key="1">
    <citation type="journal article" date="2019" name="Int. J. Syst. Evol. Microbiol.">
        <title>The Global Catalogue of Microorganisms (GCM) 10K type strain sequencing project: providing services to taxonomists for standard genome sequencing and annotation.</title>
        <authorList>
            <consortium name="The Broad Institute Genomics Platform"/>
            <consortium name="The Broad Institute Genome Sequencing Center for Infectious Disease"/>
            <person name="Wu L."/>
            <person name="Ma J."/>
        </authorList>
    </citation>
    <scope>NUCLEOTIDE SEQUENCE [LARGE SCALE GENOMIC DNA]</scope>
    <source>
        <strain evidence="3">JCM 19129</strain>
    </source>
</reference>
<evidence type="ECO:0000256" key="1">
    <source>
        <dbReference type="SAM" id="MobiDB-lite"/>
    </source>
</evidence>
<name>A0ABP9G3V6_9MICC</name>
<organism evidence="2 3">
    <name type="scientific">Nesterenkonia rhizosphaerae</name>
    <dbReference type="NCBI Taxonomy" id="1348272"/>
    <lineage>
        <taxon>Bacteria</taxon>
        <taxon>Bacillati</taxon>
        <taxon>Actinomycetota</taxon>
        <taxon>Actinomycetes</taxon>
        <taxon>Micrococcales</taxon>
        <taxon>Micrococcaceae</taxon>
        <taxon>Nesterenkonia</taxon>
    </lineage>
</organism>
<protein>
    <submittedName>
        <fullName evidence="2">Uncharacterized protein</fullName>
    </submittedName>
</protein>
<evidence type="ECO:0000313" key="2">
    <source>
        <dbReference type="EMBL" id="GAA4927802.1"/>
    </source>
</evidence>
<dbReference type="Proteomes" id="UP001500368">
    <property type="component" value="Unassembled WGS sequence"/>
</dbReference>
<feature type="region of interest" description="Disordered" evidence="1">
    <location>
        <begin position="1"/>
        <end position="36"/>
    </location>
</feature>
<gene>
    <name evidence="2" type="ORF">GCM10025790_27610</name>
</gene>
<keyword evidence="3" id="KW-1185">Reference proteome</keyword>
<proteinExistence type="predicted"/>
<accession>A0ABP9G3V6</accession>
<dbReference type="EMBL" id="BAABLW010000007">
    <property type="protein sequence ID" value="GAA4927802.1"/>
    <property type="molecule type" value="Genomic_DNA"/>
</dbReference>
<comment type="caution">
    <text evidence="2">The sequence shown here is derived from an EMBL/GenBank/DDBJ whole genome shotgun (WGS) entry which is preliminary data.</text>
</comment>